<evidence type="ECO:0000313" key="1">
    <source>
        <dbReference type="EMBL" id="MCY9229386.1"/>
    </source>
</evidence>
<dbReference type="RefSeq" id="WP_268278790.1">
    <property type="nucleotide sequence ID" value="NZ_JALAJJ010000095.1"/>
</dbReference>
<dbReference type="Proteomes" id="UP001066278">
    <property type="component" value="Unassembled WGS sequence"/>
</dbReference>
<dbReference type="AlphaFoldDB" id="A0A9Q4ES97"/>
<organism evidence="1 2">
    <name type="scientific">Bacillus inaquosorum</name>
    <dbReference type="NCBI Taxonomy" id="483913"/>
    <lineage>
        <taxon>Bacteria</taxon>
        <taxon>Bacillati</taxon>
        <taxon>Bacillota</taxon>
        <taxon>Bacilli</taxon>
        <taxon>Bacillales</taxon>
        <taxon>Bacillaceae</taxon>
        <taxon>Bacillus</taxon>
    </lineage>
</organism>
<comment type="caution">
    <text evidence="1">The sequence shown here is derived from an EMBL/GenBank/DDBJ whole genome shotgun (WGS) entry which is preliminary data.</text>
</comment>
<protein>
    <submittedName>
        <fullName evidence="1">Uncharacterized protein</fullName>
    </submittedName>
</protein>
<proteinExistence type="predicted"/>
<evidence type="ECO:0000313" key="2">
    <source>
        <dbReference type="Proteomes" id="UP001066278"/>
    </source>
</evidence>
<gene>
    <name evidence="1" type="ORF">MOE99_08390</name>
</gene>
<reference evidence="1" key="1">
    <citation type="submission" date="2022-02" db="EMBL/GenBank/DDBJ databases">
        <title>Crop Bioprotection Bacillus Genome Sequencing.</title>
        <authorList>
            <person name="Dunlap C."/>
        </authorList>
    </citation>
    <scope>NUCLEOTIDE SEQUENCE</scope>
    <source>
        <strain evidence="1">T20C13</strain>
    </source>
</reference>
<accession>A0A9Q4ES97</accession>
<name>A0A9Q4ES97_9BACI</name>
<dbReference type="EMBL" id="JALAXJ010000006">
    <property type="protein sequence ID" value="MCY9229386.1"/>
    <property type="molecule type" value="Genomic_DNA"/>
</dbReference>
<sequence length="159" mass="18460">MDRLINPTKHSFYFRLSKYDCYKVRTGKCSLDLNDKEFNALEGEEREYALKCRRLAAHYIKPDMHKKHSGIYASANACGHISFSDGQHRMCICKRSGVDKLLVHLSNNGDYVCHICQDKSKKVTVAEKLKQLVFNKGSNKLARENDFIDDDFFDKNRLF</sequence>